<evidence type="ECO:0000313" key="2">
    <source>
        <dbReference type="Proteomes" id="UP000465221"/>
    </source>
</evidence>
<accession>A0A8H3SGB8</accession>
<reference evidence="1 2" key="1">
    <citation type="submission" date="2020-01" db="EMBL/GenBank/DDBJ databases">
        <title>Draft genome sequence of Aspergillus udagawae IFM 46972.</title>
        <authorList>
            <person name="Takahashi H."/>
            <person name="Yaguchi T."/>
        </authorList>
    </citation>
    <scope>NUCLEOTIDE SEQUENCE [LARGE SCALE GENOMIC DNA]</scope>
    <source>
        <strain evidence="1 2">IFM 46972</strain>
    </source>
</reference>
<evidence type="ECO:0000313" key="1">
    <source>
        <dbReference type="EMBL" id="GFF59383.1"/>
    </source>
</evidence>
<comment type="caution">
    <text evidence="1">The sequence shown here is derived from an EMBL/GenBank/DDBJ whole genome shotgun (WGS) entry which is preliminary data.</text>
</comment>
<dbReference type="Proteomes" id="UP000465221">
    <property type="component" value="Unassembled WGS sequence"/>
</dbReference>
<protein>
    <submittedName>
        <fullName evidence="1">Uncharacterized protein</fullName>
    </submittedName>
</protein>
<name>A0A8H3SGB8_9EURO</name>
<gene>
    <name evidence="1" type="ORF">IFM46972_11369</name>
</gene>
<dbReference type="AlphaFoldDB" id="A0A8H3SGB8"/>
<sequence>MDIEELTELKKGAIAHRGDFISMVNYLRKVVFLNSGRWEKESAELYLWIKNVIQAAYEDPTIQLFERNLKVIIKVTPLISLVAALIGLVHARLAADLEHSRVSNWVVIKRGKYILAWIELKCISKHEMYMNCVP</sequence>
<dbReference type="EMBL" id="BLKC01000214">
    <property type="protein sequence ID" value="GFF59383.1"/>
    <property type="molecule type" value="Genomic_DNA"/>
</dbReference>
<organism evidence="1 2">
    <name type="scientific">Aspergillus udagawae</name>
    <dbReference type="NCBI Taxonomy" id="91492"/>
    <lineage>
        <taxon>Eukaryota</taxon>
        <taxon>Fungi</taxon>
        <taxon>Dikarya</taxon>
        <taxon>Ascomycota</taxon>
        <taxon>Pezizomycotina</taxon>
        <taxon>Eurotiomycetes</taxon>
        <taxon>Eurotiomycetidae</taxon>
        <taxon>Eurotiales</taxon>
        <taxon>Aspergillaceae</taxon>
        <taxon>Aspergillus</taxon>
        <taxon>Aspergillus subgen. Fumigati</taxon>
    </lineage>
</organism>
<proteinExistence type="predicted"/>